<sequence>MFSEGNGGESRKSYHGYPTGYAQLIDSPTTWHITPMQVDTRNRDCGVTPADVTRCTRFTPGPEPRQVHFGRGTLKGANYSGLLECPCNSRYGGDPVIYKGTKTKAVVHDYTAVTSGTCSAQQQLPDAATCFSVVPTIGVNASRFSNKTTADPALPPACSVVSEADGSATVYFNTAGQASCTSGRKQKGTSQKSRVGVQLSLSLDSSSLFRRSAPGKYCGASRENVLREFPSASGSKSDAMKALRQCEDYCYGVEKCWGCSVDCKSAPLVYGVLGMGCQWSAIPACGEELNWPGSVNGDISQKVAAGGTVTMTVSGPSDAWFGVGLDAHMMCDKPYALIVNDQGVQEQKLGTCGDEGCHCGGTKLAASISLVSNVVADGVRTVVVTRAFKGLTKDHYSFDPRKEPTMSLITAVGHSQTFEHHKAHGPAEISLTTVGTATCVCDVKTSGSLCDTHGQNCGQFTKNCVAEPAGDLLQQANPTCNSETYVGGLNCCGHKRIMLDADQEIRPELLRYHMKFRFWFQEYQAKDARSGRPSHYDLPRIYYQTEAWAGEYDVPPAFARPGEPLLGYPEWPAGKPTPGTECTGTCPDGPDCECTHTITYRWEVSNIRLLYAGGHCHAPSCVSLELYRNDTGTPKLLCRQLPKYGQGNVEQDKFDEAGYLALPPCLWGDDHGLQPSEFLPANTSLVSIKKNRNTHTGHFGEMASWQMRGVSFPAPDPVYV</sequence>
<dbReference type="AlphaFoldDB" id="A0A7S4V172"/>
<name>A0A7S4V172_9DINO</name>
<organism evidence="1">
    <name type="scientific">Alexandrium monilatum</name>
    <dbReference type="NCBI Taxonomy" id="311494"/>
    <lineage>
        <taxon>Eukaryota</taxon>
        <taxon>Sar</taxon>
        <taxon>Alveolata</taxon>
        <taxon>Dinophyceae</taxon>
        <taxon>Gonyaulacales</taxon>
        <taxon>Pyrocystaceae</taxon>
        <taxon>Alexandrium</taxon>
    </lineage>
</organism>
<dbReference type="EMBL" id="HBNR01015484">
    <property type="protein sequence ID" value="CAE4570519.1"/>
    <property type="molecule type" value="Transcribed_RNA"/>
</dbReference>
<gene>
    <name evidence="1" type="ORF">AMON00008_LOCUS10138</name>
</gene>
<evidence type="ECO:0000313" key="1">
    <source>
        <dbReference type="EMBL" id="CAE4570519.1"/>
    </source>
</evidence>
<reference evidence="1" key="1">
    <citation type="submission" date="2021-01" db="EMBL/GenBank/DDBJ databases">
        <authorList>
            <person name="Corre E."/>
            <person name="Pelletier E."/>
            <person name="Niang G."/>
            <person name="Scheremetjew M."/>
            <person name="Finn R."/>
            <person name="Kale V."/>
            <person name="Holt S."/>
            <person name="Cochrane G."/>
            <person name="Meng A."/>
            <person name="Brown T."/>
            <person name="Cohen L."/>
        </authorList>
    </citation>
    <scope>NUCLEOTIDE SEQUENCE</scope>
    <source>
        <strain evidence="1">CCMP3105</strain>
    </source>
</reference>
<protein>
    <submittedName>
        <fullName evidence="1">Uncharacterized protein</fullName>
    </submittedName>
</protein>
<proteinExistence type="predicted"/>
<accession>A0A7S4V172</accession>